<dbReference type="InterPro" id="IPR007890">
    <property type="entry name" value="CHASE2"/>
</dbReference>
<proteinExistence type="predicted"/>
<dbReference type="SMART" id="SM00052">
    <property type="entry name" value="EAL"/>
    <property type="match status" value="1"/>
</dbReference>
<gene>
    <name evidence="3" type="ORF">PROH_20920</name>
</gene>
<dbReference type="CDD" id="cd01949">
    <property type="entry name" value="GGDEF"/>
    <property type="match status" value="1"/>
</dbReference>
<reference evidence="3" key="1">
    <citation type="submission" date="2012-04" db="EMBL/GenBank/DDBJ databases">
        <authorList>
            <person name="Borisov I.G."/>
            <person name="Ivanikova N.V."/>
            <person name="Pinevich A.V."/>
        </authorList>
    </citation>
    <scope>NUCLEOTIDE SEQUENCE</scope>
    <source>
        <strain evidence="3">CALU 1027</strain>
    </source>
</reference>
<evidence type="ECO:0000313" key="4">
    <source>
        <dbReference type="Proteomes" id="UP000034681"/>
    </source>
</evidence>
<dbReference type="SMART" id="SM01080">
    <property type="entry name" value="CHASE2"/>
    <property type="match status" value="1"/>
</dbReference>
<dbReference type="CDD" id="cd01948">
    <property type="entry name" value="EAL"/>
    <property type="match status" value="1"/>
</dbReference>
<dbReference type="InterPro" id="IPR050706">
    <property type="entry name" value="Cyclic-di-GMP_PDE-like"/>
</dbReference>
<dbReference type="Gene3D" id="3.20.20.450">
    <property type="entry name" value="EAL domain"/>
    <property type="match status" value="1"/>
</dbReference>
<dbReference type="NCBIfam" id="TIGR00254">
    <property type="entry name" value="GGDEF"/>
    <property type="match status" value="1"/>
</dbReference>
<evidence type="ECO:0000313" key="3">
    <source>
        <dbReference type="EMBL" id="KKI98279.1"/>
    </source>
</evidence>
<evidence type="ECO:0000259" key="1">
    <source>
        <dbReference type="PROSITE" id="PS50883"/>
    </source>
</evidence>
<dbReference type="Pfam" id="PF00563">
    <property type="entry name" value="EAL"/>
    <property type="match status" value="1"/>
</dbReference>
<dbReference type="InterPro" id="IPR035919">
    <property type="entry name" value="EAL_sf"/>
</dbReference>
<dbReference type="Pfam" id="PF00990">
    <property type="entry name" value="GGDEF"/>
    <property type="match status" value="1"/>
</dbReference>
<dbReference type="SUPFAM" id="SSF55073">
    <property type="entry name" value="Nucleotide cyclase"/>
    <property type="match status" value="1"/>
</dbReference>
<evidence type="ECO:0000259" key="2">
    <source>
        <dbReference type="PROSITE" id="PS50887"/>
    </source>
</evidence>
<dbReference type="InterPro" id="IPR000160">
    <property type="entry name" value="GGDEF_dom"/>
</dbReference>
<comment type="caution">
    <text evidence="3">The sequence shown here is derived from an EMBL/GenBank/DDBJ whole genome shotgun (WGS) entry which is preliminary data.</text>
</comment>
<organism evidence="3 4">
    <name type="scientific">Prochlorothrix hollandica PCC 9006 = CALU 1027</name>
    <dbReference type="NCBI Taxonomy" id="317619"/>
    <lineage>
        <taxon>Bacteria</taxon>
        <taxon>Bacillati</taxon>
        <taxon>Cyanobacteriota</taxon>
        <taxon>Cyanophyceae</taxon>
        <taxon>Prochlorotrichales</taxon>
        <taxon>Prochlorotrichaceae</taxon>
        <taxon>Prochlorothrix</taxon>
    </lineage>
</organism>
<protein>
    <recommendedName>
        <fullName evidence="5">Diguanylate cyclase</fullName>
    </recommendedName>
</protein>
<accession>A0A0M2PPU5</accession>
<feature type="domain" description="GGDEF" evidence="2">
    <location>
        <begin position="440"/>
        <end position="579"/>
    </location>
</feature>
<keyword evidence="4" id="KW-1185">Reference proteome</keyword>
<dbReference type="PANTHER" id="PTHR33121:SF70">
    <property type="entry name" value="SIGNALING PROTEIN YKOW"/>
    <property type="match status" value="1"/>
</dbReference>
<dbReference type="EMBL" id="AJTX02000010">
    <property type="protein sequence ID" value="KKI98279.1"/>
    <property type="molecule type" value="Genomic_DNA"/>
</dbReference>
<sequence length="843" mass="93172">MILSWGDWLSDRVSLAHSSLIVGTVTTGLVLLLQPTGALQPLELLAFDQLVGWQTQPYSDPRLLVVAITEGDLQAQQRWPIDDGTLAQTLQTLQQYQPKVIGLDLYRDLATPPGSRALQASLAAPNIIGIQKLPDPATERVLPPPTLPRDRIGFNDFVVDPDGVVRRNFLYARLPSGSVYSLALRLALAYLGVDLDPGPSVPSPDPRGPLPLPSPLKIGQNPLQQLRPYSGGYARIDTTGYQTLIDYRTALVAEQVTLSQVLGGEIQESQVRDRIVLVGTTAPSIQSAVLTPYSATTPTNPYEAGVLLQAQLTSKILQTVDQQQPILSFLPLWLEYLWIGSWGWLGSALVMGCYGLGSLFAGGVLAGLSLSGLSMVAFHHNVWVPWVAPELSLGLAMVGMALYRAIYTSFHDVLTGLPNRVRFLDALRYRLQDSNQPDPPGVAVLFVALNRFGLVNDTFGYGGGDRLLLQVRDQVKTYLHPPYTLARVGGDEFGVMLPYNPWDTSSQQVIQLAEAIKHCLEQPFSITNAKQSVRINTSIGIAFAQADGTYNAEDLLRDAHAAMYRAKVLGRSHYEVFAVGLHAELTRRMDLEFDLRQALDRNELKVYYQPIWDLRLQQLAGFEALVRWWHPQDGFMSPSEFVTVAEESGLIIPLDQWVLEEACGQLQLWRSKLGPDLPLILNVNLSTKQFSGGNLVTSVAQILERTGLPGHYLKLEITERVAMDHEKGCIDIMLALKELDIQLSLDDFGTGYSSLSYLCSFPVDTLKIDYSFVSRLTQSDADRIIVKTIINLSHDLGINVTAEGIETQEQLRILQQWNCDYGQGYFFSKPLDAAGAEQWIVKG</sequence>
<dbReference type="InterPro" id="IPR043128">
    <property type="entry name" value="Rev_trsase/Diguanyl_cyclase"/>
</dbReference>
<dbReference type="InterPro" id="IPR001633">
    <property type="entry name" value="EAL_dom"/>
</dbReference>
<dbReference type="Gene3D" id="3.30.70.270">
    <property type="match status" value="1"/>
</dbReference>
<dbReference type="InterPro" id="IPR029787">
    <property type="entry name" value="Nucleotide_cyclase"/>
</dbReference>
<dbReference type="SMART" id="SM00267">
    <property type="entry name" value="GGDEF"/>
    <property type="match status" value="1"/>
</dbReference>
<dbReference type="PROSITE" id="PS50883">
    <property type="entry name" value="EAL"/>
    <property type="match status" value="1"/>
</dbReference>
<dbReference type="SUPFAM" id="SSF141868">
    <property type="entry name" value="EAL domain-like"/>
    <property type="match status" value="1"/>
</dbReference>
<dbReference type="Pfam" id="PF05226">
    <property type="entry name" value="CHASE2"/>
    <property type="match status" value="1"/>
</dbReference>
<dbReference type="PANTHER" id="PTHR33121">
    <property type="entry name" value="CYCLIC DI-GMP PHOSPHODIESTERASE PDEF"/>
    <property type="match status" value="1"/>
</dbReference>
<dbReference type="GO" id="GO:0071111">
    <property type="term" value="F:cyclic-guanylate-specific phosphodiesterase activity"/>
    <property type="evidence" value="ECO:0007669"/>
    <property type="project" value="InterPro"/>
</dbReference>
<dbReference type="STRING" id="317619.GCA_000332315_03053"/>
<dbReference type="PROSITE" id="PS50887">
    <property type="entry name" value="GGDEF"/>
    <property type="match status" value="1"/>
</dbReference>
<dbReference type="eggNOG" id="COG5001">
    <property type="taxonomic scope" value="Bacteria"/>
</dbReference>
<feature type="domain" description="EAL" evidence="1">
    <location>
        <begin position="588"/>
        <end position="843"/>
    </location>
</feature>
<dbReference type="AlphaFoldDB" id="A0A0M2PPU5"/>
<name>A0A0M2PPU5_PROHO</name>
<evidence type="ECO:0008006" key="5">
    <source>
        <dbReference type="Google" id="ProtNLM"/>
    </source>
</evidence>
<dbReference type="Proteomes" id="UP000034681">
    <property type="component" value="Unassembled WGS sequence"/>
</dbReference>